<evidence type="ECO:0000313" key="12">
    <source>
        <dbReference type="EMBL" id="KIM49620.1"/>
    </source>
</evidence>
<dbReference type="EMBL" id="KN831768">
    <property type="protein sequence ID" value="KIM49620.1"/>
    <property type="molecule type" value="Genomic_DNA"/>
</dbReference>
<dbReference type="GO" id="GO:0005801">
    <property type="term" value="C:cis-Golgi network"/>
    <property type="evidence" value="ECO:0007669"/>
    <property type="project" value="InterPro"/>
</dbReference>
<dbReference type="HOGENOM" id="CLU_011639_1_0_1"/>
<evidence type="ECO:0000259" key="11">
    <source>
        <dbReference type="Pfam" id="PF20671"/>
    </source>
</evidence>
<dbReference type="Proteomes" id="UP000053424">
    <property type="component" value="Unassembled WGS sequence"/>
</dbReference>
<reference evidence="12 13" key="1">
    <citation type="submission" date="2014-04" db="EMBL/GenBank/DDBJ databases">
        <authorList>
            <consortium name="DOE Joint Genome Institute"/>
            <person name="Kuo A."/>
            <person name="Gay G."/>
            <person name="Dore J."/>
            <person name="Kohler A."/>
            <person name="Nagy L.G."/>
            <person name="Floudas D."/>
            <person name="Copeland A."/>
            <person name="Barry K.W."/>
            <person name="Cichocki N."/>
            <person name="Veneault-Fourrey C."/>
            <person name="LaButti K."/>
            <person name="Lindquist E.A."/>
            <person name="Lipzen A."/>
            <person name="Lundell T."/>
            <person name="Morin E."/>
            <person name="Murat C."/>
            <person name="Sun H."/>
            <person name="Tunlid A."/>
            <person name="Henrissat B."/>
            <person name="Grigoriev I.V."/>
            <person name="Hibbett D.S."/>
            <person name="Martin F."/>
            <person name="Nordberg H.P."/>
            <person name="Cantor M.N."/>
            <person name="Hua S.X."/>
        </authorList>
    </citation>
    <scope>NUCLEOTIDE SEQUENCE [LARGE SCALE GENOMIC DNA]</scope>
    <source>
        <strain evidence="13">h7</strain>
    </source>
</reference>
<sequence length="949" mass="105563">MATRPANTRRGTTPASLPLSSSNLTASSSSNLNTTQVPATHSKWNISVEEWERKAPLTEVQLRSVNQVMKAAEKAPMPLKFAEEPGSATKSPPGTPTPTRPTNKFLQQQQQQSSSRSDTPSTALHPSHPVQTPQQFYDWFALIDRSVAHSQEAHYRAHLATLEDHLRVCDLLEKRITEVETEVDGMMEGWRSVEEGGKSLKGACERLLEERDDLLAMMEDIGGHLEFFQQLDHATRMLNHPGESLIFQVDFLDMVNRVDICIEFLKSHRHYREAEVYLLRFQQCMTRAMTLIKMNFVGSLRALSSEISKRLSEKDVSPTAQYHLLYTRFKSVSMKVAPLLGELERRARSYPDELSALLAECHYAYFSTRKSLLVPRIMEEIRGLDPGRTDLVELTREGCGYLKQLCTEEWALYREFFGSGEDMLYQYLETLCDLLYDDLRPRILHEPRLTVLCEVCTVLQALMVLDASSPPSTSASTASSDADSSDDDGDTLTIPEQDHQDLTSNGPSSPSQRRHNRVGRRLHISHLLKMVLQDAQTRLFFKAQAVIQSEIRHYVPKAEDLAWPDILVSANKPPTGTEIREKESTSQIFKSVSALERKDTWYPTLRTTVWVLSQLHDFVKPAIFEDIAQEALSYSRISLISASELIRGRNPPGSLLDGSLFLVRHLLILKEVMTSLDELRAREEGSGLNAAEKERERKRGLGSSKALEFSGLGSMGGGVLGASVSGGVAETLTNMLTKTTSLLPEGLFASLGVTRGVESDMRGVKLDIDHSLRKACEDVIAACSDPICDPLEKWVAAFDLNTNASKPSLPQTSATLPPPLPPPPATATPIPTLQALKDQAPTIHLQFLEALQRDLRSGVARVRLYLEDERTVRVLVEHVVERVSQVYERWGEVMMRGQGGTAGGVDTGAAGGFGSRQDDLEILSSSRLREVLRDVCGDANLSFVGYGRA</sequence>
<accession>A0A0C3CLR7</accession>
<evidence type="ECO:0000256" key="6">
    <source>
        <dbReference type="ARBA" id="ARBA00023034"/>
    </source>
</evidence>
<evidence type="ECO:0000256" key="5">
    <source>
        <dbReference type="ARBA" id="ARBA00022927"/>
    </source>
</evidence>
<feature type="compositionally biased region" description="Low complexity" evidence="9">
    <location>
        <begin position="468"/>
        <end position="482"/>
    </location>
</feature>
<dbReference type="InterPro" id="IPR007265">
    <property type="entry name" value="COG_su3"/>
</dbReference>
<proteinExistence type="inferred from homology"/>
<feature type="domain" description="Conserved oligomeric Golgi complex subunit 3 C-terminal" evidence="11">
    <location>
        <begin position="323"/>
        <end position="677"/>
    </location>
</feature>
<keyword evidence="13" id="KW-1185">Reference proteome</keyword>
<comment type="subcellular location">
    <subcellularLocation>
        <location evidence="1">Golgi apparatus membrane</location>
        <topology evidence="1">Peripheral membrane protein</topology>
    </subcellularLocation>
</comment>
<dbReference type="InterPro" id="IPR048320">
    <property type="entry name" value="COG3_N"/>
</dbReference>
<evidence type="ECO:0000256" key="3">
    <source>
        <dbReference type="ARBA" id="ARBA00020976"/>
    </source>
</evidence>
<feature type="region of interest" description="Disordered" evidence="9">
    <location>
        <begin position="468"/>
        <end position="516"/>
    </location>
</feature>
<evidence type="ECO:0000256" key="9">
    <source>
        <dbReference type="SAM" id="MobiDB-lite"/>
    </source>
</evidence>
<evidence type="ECO:0000256" key="2">
    <source>
        <dbReference type="ARBA" id="ARBA00009936"/>
    </source>
</evidence>
<feature type="compositionally biased region" description="Polar residues" evidence="9">
    <location>
        <begin position="116"/>
        <end position="130"/>
    </location>
</feature>
<evidence type="ECO:0000313" key="13">
    <source>
        <dbReference type="Proteomes" id="UP000053424"/>
    </source>
</evidence>
<feature type="domain" description="Conserved oligomeric Golgi complex subunit 3 N-terminal" evidence="10">
    <location>
        <begin position="158"/>
        <end position="301"/>
    </location>
</feature>
<comment type="similarity">
    <text evidence="2">Belongs to the COG3 family.</text>
</comment>
<dbReference type="PANTHER" id="PTHR13302:SF8">
    <property type="entry name" value="CONSERVED OLIGOMERIC GOLGI COMPLEX SUBUNIT 3"/>
    <property type="match status" value="1"/>
</dbReference>
<feature type="compositionally biased region" description="Pro residues" evidence="9">
    <location>
        <begin position="816"/>
        <end position="826"/>
    </location>
</feature>
<dbReference type="Pfam" id="PF04136">
    <property type="entry name" value="COG3_N"/>
    <property type="match status" value="1"/>
</dbReference>
<organism evidence="12 13">
    <name type="scientific">Hebeloma cylindrosporum</name>
    <dbReference type="NCBI Taxonomy" id="76867"/>
    <lineage>
        <taxon>Eukaryota</taxon>
        <taxon>Fungi</taxon>
        <taxon>Dikarya</taxon>
        <taxon>Basidiomycota</taxon>
        <taxon>Agaricomycotina</taxon>
        <taxon>Agaricomycetes</taxon>
        <taxon>Agaricomycetidae</taxon>
        <taxon>Agaricales</taxon>
        <taxon>Agaricineae</taxon>
        <taxon>Hymenogastraceae</taxon>
        <taxon>Hebeloma</taxon>
    </lineage>
</organism>
<evidence type="ECO:0000259" key="10">
    <source>
        <dbReference type="Pfam" id="PF04136"/>
    </source>
</evidence>
<feature type="region of interest" description="Disordered" evidence="9">
    <location>
        <begin position="1"/>
        <end position="41"/>
    </location>
</feature>
<evidence type="ECO:0000256" key="8">
    <source>
        <dbReference type="ARBA" id="ARBA00031339"/>
    </source>
</evidence>
<feature type="compositionally biased region" description="Polar residues" evidence="9">
    <location>
        <begin position="1"/>
        <end position="11"/>
    </location>
</feature>
<keyword evidence="5" id="KW-0653">Protein transport</keyword>
<dbReference type="PANTHER" id="PTHR13302">
    <property type="entry name" value="CONSERVED OLIGOMERIC GOLGI COMPLEX COMPONENT 3"/>
    <property type="match status" value="1"/>
</dbReference>
<dbReference type="GO" id="GO:0006891">
    <property type="term" value="P:intra-Golgi vesicle-mediated transport"/>
    <property type="evidence" value="ECO:0007669"/>
    <property type="project" value="TreeGrafter"/>
</dbReference>
<dbReference type="GO" id="GO:0000139">
    <property type="term" value="C:Golgi membrane"/>
    <property type="evidence" value="ECO:0007669"/>
    <property type="project" value="UniProtKB-SubCell"/>
</dbReference>
<dbReference type="AlphaFoldDB" id="A0A0C3CLR7"/>
<evidence type="ECO:0000256" key="7">
    <source>
        <dbReference type="ARBA" id="ARBA00023136"/>
    </source>
</evidence>
<feature type="region of interest" description="Disordered" evidence="9">
    <location>
        <begin position="76"/>
        <end position="130"/>
    </location>
</feature>
<dbReference type="STRING" id="686832.A0A0C3CLR7"/>
<dbReference type="Pfam" id="PF20671">
    <property type="entry name" value="COG3_C"/>
    <property type="match status" value="1"/>
</dbReference>
<keyword evidence="7" id="KW-0472">Membrane</keyword>
<gene>
    <name evidence="12" type="ORF">M413DRAFT_438793</name>
</gene>
<dbReference type="OrthoDB" id="296793at2759"/>
<keyword evidence="6" id="KW-0333">Golgi apparatus</keyword>
<dbReference type="GO" id="GO:0007030">
    <property type="term" value="P:Golgi organization"/>
    <property type="evidence" value="ECO:0007669"/>
    <property type="project" value="TreeGrafter"/>
</dbReference>
<name>A0A0C3CLR7_HEBCY</name>
<evidence type="ECO:0000256" key="1">
    <source>
        <dbReference type="ARBA" id="ARBA00004395"/>
    </source>
</evidence>
<dbReference type="InterPro" id="IPR048685">
    <property type="entry name" value="COG3_C"/>
</dbReference>
<feature type="compositionally biased region" description="Polar residues" evidence="9">
    <location>
        <begin position="502"/>
        <end position="511"/>
    </location>
</feature>
<reference evidence="13" key="2">
    <citation type="submission" date="2015-01" db="EMBL/GenBank/DDBJ databases">
        <title>Evolutionary Origins and Diversification of the Mycorrhizal Mutualists.</title>
        <authorList>
            <consortium name="DOE Joint Genome Institute"/>
            <consortium name="Mycorrhizal Genomics Consortium"/>
            <person name="Kohler A."/>
            <person name="Kuo A."/>
            <person name="Nagy L.G."/>
            <person name="Floudas D."/>
            <person name="Copeland A."/>
            <person name="Barry K.W."/>
            <person name="Cichocki N."/>
            <person name="Veneault-Fourrey C."/>
            <person name="LaButti K."/>
            <person name="Lindquist E.A."/>
            <person name="Lipzen A."/>
            <person name="Lundell T."/>
            <person name="Morin E."/>
            <person name="Murat C."/>
            <person name="Riley R."/>
            <person name="Ohm R."/>
            <person name="Sun H."/>
            <person name="Tunlid A."/>
            <person name="Henrissat B."/>
            <person name="Grigoriev I.V."/>
            <person name="Hibbett D.S."/>
            <person name="Martin F."/>
        </authorList>
    </citation>
    <scope>NUCLEOTIDE SEQUENCE [LARGE SCALE GENOMIC DNA]</scope>
    <source>
        <strain evidence="13">h7</strain>
    </source>
</reference>
<dbReference type="GO" id="GO:0006886">
    <property type="term" value="P:intracellular protein transport"/>
    <property type="evidence" value="ECO:0007669"/>
    <property type="project" value="InterPro"/>
</dbReference>
<evidence type="ECO:0000256" key="4">
    <source>
        <dbReference type="ARBA" id="ARBA00022448"/>
    </source>
</evidence>
<protein>
    <recommendedName>
        <fullName evidence="3">Conserved oligomeric Golgi complex subunit 3</fullName>
    </recommendedName>
    <alternativeName>
        <fullName evidence="8">Component of oligomeric Golgi complex 3</fullName>
    </alternativeName>
</protein>
<dbReference type="GO" id="GO:0017119">
    <property type="term" value="C:Golgi transport complex"/>
    <property type="evidence" value="ECO:0007669"/>
    <property type="project" value="TreeGrafter"/>
</dbReference>
<feature type="region of interest" description="Disordered" evidence="9">
    <location>
        <begin position="806"/>
        <end position="827"/>
    </location>
</feature>
<keyword evidence="4" id="KW-0813">Transport</keyword>
<feature type="compositionally biased region" description="Low complexity" evidence="9">
    <location>
        <begin position="12"/>
        <end position="35"/>
    </location>
</feature>